<evidence type="ECO:0000313" key="2">
    <source>
        <dbReference type="EMBL" id="SVC33549.1"/>
    </source>
</evidence>
<dbReference type="InterPro" id="IPR017520">
    <property type="entry name" value="CHP03086"/>
</dbReference>
<dbReference type="NCBIfam" id="TIGR03086">
    <property type="entry name" value="TIGR03086 family metal-binding protein"/>
    <property type="match status" value="1"/>
</dbReference>
<accession>A0A382LA91</accession>
<dbReference type="InterPro" id="IPR034660">
    <property type="entry name" value="DinB/YfiT-like"/>
</dbReference>
<dbReference type="SUPFAM" id="SSF109854">
    <property type="entry name" value="DinB/YfiT-like putative metalloenzymes"/>
    <property type="match status" value="1"/>
</dbReference>
<protein>
    <recommendedName>
        <fullName evidence="1">Mycothiol-dependent maleylpyruvate isomerase metal-binding domain-containing protein</fullName>
    </recommendedName>
</protein>
<dbReference type="InterPro" id="IPR024344">
    <property type="entry name" value="MDMPI_metal-binding"/>
</dbReference>
<gene>
    <name evidence="2" type="ORF">METZ01_LOCUS286403</name>
</gene>
<proteinExistence type="predicted"/>
<dbReference type="EMBL" id="UINC01085729">
    <property type="protein sequence ID" value="SVC33549.1"/>
    <property type="molecule type" value="Genomic_DNA"/>
</dbReference>
<name>A0A382LA91_9ZZZZ</name>
<dbReference type="AlphaFoldDB" id="A0A382LA91"/>
<reference evidence="2" key="1">
    <citation type="submission" date="2018-05" db="EMBL/GenBank/DDBJ databases">
        <authorList>
            <person name="Lanie J.A."/>
            <person name="Ng W.-L."/>
            <person name="Kazmierczak K.M."/>
            <person name="Andrzejewski T.M."/>
            <person name="Davidsen T.M."/>
            <person name="Wayne K.J."/>
            <person name="Tettelin H."/>
            <person name="Glass J.I."/>
            <person name="Rusch D."/>
            <person name="Podicherti R."/>
            <person name="Tsui H.-C.T."/>
            <person name="Winkler M.E."/>
        </authorList>
    </citation>
    <scope>NUCLEOTIDE SEQUENCE</scope>
</reference>
<dbReference type="GO" id="GO:0046872">
    <property type="term" value="F:metal ion binding"/>
    <property type="evidence" value="ECO:0007669"/>
    <property type="project" value="InterPro"/>
</dbReference>
<sequence length="193" mass="20668">MAQTPNPIELYEASVQQMLPIVAGVKTNQLSSPTPCSEWNVQALINHNLRVQALVNTVLIGAPGDISQIFNVVNEPIPTEGAEAVYTANTDAVLATIKSMSMETVLETAFGPMPAGNYLMIPFVDLVVHKWDLAKATNQSTDIDSGLAEDCLNYLKGLFQGGRLGPEFFADEVNIPSAASVQDQLLGIAGRQP</sequence>
<feature type="domain" description="Mycothiol-dependent maleylpyruvate isomerase metal-binding" evidence="1">
    <location>
        <begin position="13"/>
        <end position="134"/>
    </location>
</feature>
<dbReference type="Pfam" id="PF11716">
    <property type="entry name" value="MDMPI_N"/>
    <property type="match status" value="1"/>
</dbReference>
<organism evidence="2">
    <name type="scientific">marine metagenome</name>
    <dbReference type="NCBI Taxonomy" id="408172"/>
    <lineage>
        <taxon>unclassified sequences</taxon>
        <taxon>metagenomes</taxon>
        <taxon>ecological metagenomes</taxon>
    </lineage>
</organism>
<evidence type="ECO:0000259" key="1">
    <source>
        <dbReference type="Pfam" id="PF11716"/>
    </source>
</evidence>
<dbReference type="NCBIfam" id="TIGR03083">
    <property type="entry name" value="maleylpyruvate isomerase family mycothiol-dependent enzyme"/>
    <property type="match status" value="1"/>
</dbReference>
<dbReference type="InterPro" id="IPR017517">
    <property type="entry name" value="Maleyloyr_isom"/>
</dbReference>
<dbReference type="Gene3D" id="1.20.120.450">
    <property type="entry name" value="dinb family like domain"/>
    <property type="match status" value="1"/>
</dbReference>